<proteinExistence type="predicted"/>
<protein>
    <submittedName>
        <fullName evidence="2">Uncharacterized protein</fullName>
    </submittedName>
</protein>
<dbReference type="EMBL" id="JAEVFJ010000009">
    <property type="protein sequence ID" value="KAH8102668.1"/>
    <property type="molecule type" value="Genomic_DNA"/>
</dbReference>
<evidence type="ECO:0000313" key="2">
    <source>
        <dbReference type="EMBL" id="KAH8102668.1"/>
    </source>
</evidence>
<feature type="region of interest" description="Disordered" evidence="1">
    <location>
        <begin position="207"/>
        <end position="242"/>
    </location>
</feature>
<evidence type="ECO:0000313" key="3">
    <source>
        <dbReference type="Proteomes" id="UP000813824"/>
    </source>
</evidence>
<name>A0A8K0URX4_9AGAR</name>
<gene>
    <name evidence="2" type="ORF">BXZ70DRAFT_905969</name>
</gene>
<dbReference type="AlphaFoldDB" id="A0A8K0URX4"/>
<comment type="caution">
    <text evidence="2">The sequence shown here is derived from an EMBL/GenBank/DDBJ whole genome shotgun (WGS) entry which is preliminary data.</text>
</comment>
<evidence type="ECO:0000256" key="1">
    <source>
        <dbReference type="SAM" id="MobiDB-lite"/>
    </source>
</evidence>
<organism evidence="2 3">
    <name type="scientific">Cristinia sonorae</name>
    <dbReference type="NCBI Taxonomy" id="1940300"/>
    <lineage>
        <taxon>Eukaryota</taxon>
        <taxon>Fungi</taxon>
        <taxon>Dikarya</taxon>
        <taxon>Basidiomycota</taxon>
        <taxon>Agaricomycotina</taxon>
        <taxon>Agaricomycetes</taxon>
        <taxon>Agaricomycetidae</taxon>
        <taxon>Agaricales</taxon>
        <taxon>Pleurotineae</taxon>
        <taxon>Stephanosporaceae</taxon>
        <taxon>Cristinia</taxon>
    </lineage>
</organism>
<sequence length="242" mass="27763">MASTSTNPAQAPELAEHQERLNELGWRIQSAILKYRELVNAHEDEDVRNDISWKFLNGLHREMDEVYFVLGWISGCTLGESAGQIPSSIRFLQQFSLWQSSIRGYSIAIKYLRLGNINAMEPLSENRGYVQEAEGFWWEWDLDDFGKPGWWCTPEDYTGDKFVRVPGIELKAMALNNRSIVQRAKDILMRNAATMAFLDEVIDVNQAAAGEEREDDTETSGQEEDEGEDEKTDEEEDNRMVE</sequence>
<keyword evidence="3" id="KW-1185">Reference proteome</keyword>
<reference evidence="2" key="1">
    <citation type="journal article" date="2021" name="New Phytol.">
        <title>Evolutionary innovations through gain and loss of genes in the ectomycorrhizal Boletales.</title>
        <authorList>
            <person name="Wu G."/>
            <person name="Miyauchi S."/>
            <person name="Morin E."/>
            <person name="Kuo A."/>
            <person name="Drula E."/>
            <person name="Varga T."/>
            <person name="Kohler A."/>
            <person name="Feng B."/>
            <person name="Cao Y."/>
            <person name="Lipzen A."/>
            <person name="Daum C."/>
            <person name="Hundley H."/>
            <person name="Pangilinan J."/>
            <person name="Johnson J."/>
            <person name="Barry K."/>
            <person name="LaButti K."/>
            <person name="Ng V."/>
            <person name="Ahrendt S."/>
            <person name="Min B."/>
            <person name="Choi I.G."/>
            <person name="Park H."/>
            <person name="Plett J.M."/>
            <person name="Magnuson J."/>
            <person name="Spatafora J.W."/>
            <person name="Nagy L.G."/>
            <person name="Henrissat B."/>
            <person name="Grigoriev I.V."/>
            <person name="Yang Z.L."/>
            <person name="Xu J."/>
            <person name="Martin F.M."/>
        </authorList>
    </citation>
    <scope>NUCLEOTIDE SEQUENCE</scope>
    <source>
        <strain evidence="2">KKN 215</strain>
    </source>
</reference>
<accession>A0A8K0URX4</accession>
<dbReference type="Proteomes" id="UP000813824">
    <property type="component" value="Unassembled WGS sequence"/>
</dbReference>
<feature type="compositionally biased region" description="Acidic residues" evidence="1">
    <location>
        <begin position="212"/>
        <end position="242"/>
    </location>
</feature>